<sequence length="160" mass="18712">MSTINYLKQKTWDILTDRRISTLHPAIRAKAKEFIIRAEKELGIKLRVTSALRTWQEQQRLYNKGRTITGKIVTHALPGQSYHNYGLAVDVVEIKNGKAIWENPKWNKIAHLGKQIGFEWGGDWKRPDRPHFQMRLGMHHTQLARLYRQGKRNGNYVLLS</sequence>
<keyword evidence="3" id="KW-1185">Reference proteome</keyword>
<dbReference type="Pfam" id="PF13539">
    <property type="entry name" value="Peptidase_M15_4"/>
    <property type="match status" value="1"/>
</dbReference>
<reference evidence="3" key="1">
    <citation type="journal article" date="2019" name="Int. J. Syst. Evol. Microbiol.">
        <title>The Global Catalogue of Microorganisms (GCM) 10K type strain sequencing project: providing services to taxonomists for standard genome sequencing and annotation.</title>
        <authorList>
            <consortium name="The Broad Institute Genomics Platform"/>
            <consortium name="The Broad Institute Genome Sequencing Center for Infectious Disease"/>
            <person name="Wu L."/>
            <person name="Ma J."/>
        </authorList>
    </citation>
    <scope>NUCLEOTIDE SEQUENCE [LARGE SCALE GENOMIC DNA]</scope>
    <source>
        <strain evidence="3">KCTC 42423</strain>
    </source>
</reference>
<accession>A0ABW5N4A6</accession>
<name>A0ABW5N4A6_9FLAO</name>
<dbReference type="CDD" id="cd14845">
    <property type="entry name" value="L-Ala-D-Glu_peptidase_like"/>
    <property type="match status" value="1"/>
</dbReference>
<evidence type="ECO:0000259" key="1">
    <source>
        <dbReference type="Pfam" id="PF13539"/>
    </source>
</evidence>
<comment type="caution">
    <text evidence="2">The sequence shown here is derived from an EMBL/GenBank/DDBJ whole genome shotgun (WGS) entry which is preliminary data.</text>
</comment>
<proteinExistence type="predicted"/>
<gene>
    <name evidence="2" type="ORF">ACFSTE_05900</name>
</gene>
<feature type="domain" description="Peptidase M15C" evidence="1">
    <location>
        <begin position="79"/>
        <end position="134"/>
    </location>
</feature>
<evidence type="ECO:0000313" key="2">
    <source>
        <dbReference type="EMBL" id="MFD2590357.1"/>
    </source>
</evidence>
<dbReference type="InterPro" id="IPR009045">
    <property type="entry name" value="Zn_M74/Hedgehog-like"/>
</dbReference>
<organism evidence="2 3">
    <name type="scientific">Aquimarina hainanensis</name>
    <dbReference type="NCBI Taxonomy" id="1578017"/>
    <lineage>
        <taxon>Bacteria</taxon>
        <taxon>Pseudomonadati</taxon>
        <taxon>Bacteroidota</taxon>
        <taxon>Flavobacteriia</taxon>
        <taxon>Flavobacteriales</taxon>
        <taxon>Flavobacteriaceae</taxon>
        <taxon>Aquimarina</taxon>
    </lineage>
</organism>
<protein>
    <submittedName>
        <fullName evidence="2">M15 family metallopeptidase</fullName>
    </submittedName>
</protein>
<evidence type="ECO:0000313" key="3">
    <source>
        <dbReference type="Proteomes" id="UP001597459"/>
    </source>
</evidence>
<dbReference type="Gene3D" id="3.30.1380.10">
    <property type="match status" value="1"/>
</dbReference>
<dbReference type="Proteomes" id="UP001597459">
    <property type="component" value="Unassembled WGS sequence"/>
</dbReference>
<dbReference type="EMBL" id="JBHULX010000004">
    <property type="protein sequence ID" value="MFD2590357.1"/>
    <property type="molecule type" value="Genomic_DNA"/>
</dbReference>
<dbReference type="SUPFAM" id="SSF55166">
    <property type="entry name" value="Hedgehog/DD-peptidase"/>
    <property type="match status" value="1"/>
</dbReference>
<dbReference type="InterPro" id="IPR039561">
    <property type="entry name" value="Peptidase_M15C"/>
</dbReference>